<evidence type="ECO:0000313" key="7">
    <source>
        <dbReference type="Proteomes" id="UP000030014"/>
    </source>
</evidence>
<evidence type="ECO:0000259" key="5">
    <source>
        <dbReference type="PROSITE" id="PS50931"/>
    </source>
</evidence>
<keyword evidence="4" id="KW-0804">Transcription</keyword>
<comment type="caution">
    <text evidence="6">The sequence shown here is derived from an EMBL/GenBank/DDBJ whole genome shotgun (WGS) entry which is preliminary data.</text>
</comment>
<dbReference type="RefSeq" id="WP_039257765.1">
    <property type="nucleotide sequence ID" value="NZ_JDRY01000023.1"/>
</dbReference>
<dbReference type="Gene3D" id="3.40.190.10">
    <property type="entry name" value="Periplasmic binding protein-like II"/>
    <property type="match status" value="2"/>
</dbReference>
<comment type="similarity">
    <text evidence="1">Belongs to the LysR transcriptional regulatory family.</text>
</comment>
<evidence type="ECO:0000313" key="6">
    <source>
        <dbReference type="EMBL" id="KGN00251.1"/>
    </source>
</evidence>
<name>A0A0A0IL17_CLOBO</name>
<gene>
    <name evidence="6" type="ORF">Z955_04470</name>
</gene>
<proteinExistence type="inferred from homology"/>
<feature type="domain" description="HTH lysR-type" evidence="5">
    <location>
        <begin position="1"/>
        <end position="59"/>
    </location>
</feature>
<dbReference type="SUPFAM" id="SSF53850">
    <property type="entry name" value="Periplasmic binding protein-like II"/>
    <property type="match status" value="1"/>
</dbReference>
<dbReference type="PROSITE" id="PS50931">
    <property type="entry name" value="HTH_LYSR"/>
    <property type="match status" value="1"/>
</dbReference>
<dbReference type="GO" id="GO:0003700">
    <property type="term" value="F:DNA-binding transcription factor activity"/>
    <property type="evidence" value="ECO:0007669"/>
    <property type="project" value="InterPro"/>
</dbReference>
<keyword evidence="3" id="KW-0238">DNA-binding</keyword>
<dbReference type="PRINTS" id="PR00039">
    <property type="entry name" value="HTHLYSR"/>
</dbReference>
<dbReference type="FunFam" id="1.10.10.10:FF:000001">
    <property type="entry name" value="LysR family transcriptional regulator"/>
    <property type="match status" value="1"/>
</dbReference>
<organism evidence="6 7">
    <name type="scientific">Clostridium botulinum C/D str. DC5</name>
    <dbReference type="NCBI Taxonomy" id="1443128"/>
    <lineage>
        <taxon>Bacteria</taxon>
        <taxon>Bacillati</taxon>
        <taxon>Bacillota</taxon>
        <taxon>Clostridia</taxon>
        <taxon>Eubacteriales</taxon>
        <taxon>Clostridiaceae</taxon>
        <taxon>Clostridium</taxon>
    </lineage>
</organism>
<dbReference type="EMBL" id="JDRY01000023">
    <property type="protein sequence ID" value="KGN00251.1"/>
    <property type="molecule type" value="Genomic_DNA"/>
</dbReference>
<sequence length="297" mass="33968">MLEEIKTFIAVVEHKNFTKAAEAIKLSQPSVSLHIKHLEEYFGITLIQRSIKQKNIIITQSGKLLYERGKQIIKLLEDTKCELLDYTKSIKGELHIGASFTIGEYFLPAFLGCISKEYPELKVQVTIENTASICKKVESLEVDIGLIEGIVPNDKFCYENFYNDKLVLAVPYNHPLAHEKFLKENYENQTWITREEGSGSREYLNIFLNSNNIVPKNFIVFGSNYAVKEAVKNNLGVTFISEHIANIAVKNKEVIIVNTKEEYVRSFSYIFPKNTIISKSINVFLDKLKKDFNSVIV</sequence>
<dbReference type="PANTHER" id="PTHR30126">
    <property type="entry name" value="HTH-TYPE TRANSCRIPTIONAL REGULATOR"/>
    <property type="match status" value="1"/>
</dbReference>
<dbReference type="SUPFAM" id="SSF46785">
    <property type="entry name" value="Winged helix' DNA-binding domain"/>
    <property type="match status" value="1"/>
</dbReference>
<reference evidence="6 7" key="1">
    <citation type="submission" date="2014-01" db="EMBL/GenBank/DDBJ databases">
        <title>Plasmidome dynamics in the species complex Clostridium novyi sensu lato converts strains of independent lineages into distinctly different pathogens.</title>
        <authorList>
            <person name="Skarin H."/>
            <person name="Segerman B."/>
        </authorList>
    </citation>
    <scope>NUCLEOTIDE SEQUENCE [LARGE SCALE GENOMIC DNA]</scope>
    <source>
        <strain evidence="6 7">DC5</strain>
    </source>
</reference>
<dbReference type="InterPro" id="IPR005119">
    <property type="entry name" value="LysR_subst-bd"/>
</dbReference>
<dbReference type="InterPro" id="IPR036390">
    <property type="entry name" value="WH_DNA-bd_sf"/>
</dbReference>
<keyword evidence="2" id="KW-0805">Transcription regulation</keyword>
<protein>
    <submittedName>
        <fullName evidence="6">LysR family transcriptional regulator</fullName>
    </submittedName>
</protein>
<dbReference type="AlphaFoldDB" id="A0A0A0IL17"/>
<evidence type="ECO:0000256" key="3">
    <source>
        <dbReference type="ARBA" id="ARBA00023125"/>
    </source>
</evidence>
<accession>A0A0A0IL17</accession>
<dbReference type="Pfam" id="PF00126">
    <property type="entry name" value="HTH_1"/>
    <property type="match status" value="1"/>
</dbReference>
<dbReference type="PANTHER" id="PTHR30126:SF39">
    <property type="entry name" value="HTH-TYPE TRANSCRIPTIONAL REGULATOR CYSL"/>
    <property type="match status" value="1"/>
</dbReference>
<dbReference type="Proteomes" id="UP000030014">
    <property type="component" value="Unassembled WGS sequence"/>
</dbReference>
<dbReference type="GO" id="GO:0000976">
    <property type="term" value="F:transcription cis-regulatory region binding"/>
    <property type="evidence" value="ECO:0007669"/>
    <property type="project" value="TreeGrafter"/>
</dbReference>
<dbReference type="InterPro" id="IPR000847">
    <property type="entry name" value="LysR_HTH_N"/>
</dbReference>
<evidence type="ECO:0000256" key="4">
    <source>
        <dbReference type="ARBA" id="ARBA00023163"/>
    </source>
</evidence>
<dbReference type="InterPro" id="IPR036388">
    <property type="entry name" value="WH-like_DNA-bd_sf"/>
</dbReference>
<evidence type="ECO:0000256" key="1">
    <source>
        <dbReference type="ARBA" id="ARBA00009437"/>
    </source>
</evidence>
<evidence type="ECO:0000256" key="2">
    <source>
        <dbReference type="ARBA" id="ARBA00023015"/>
    </source>
</evidence>
<dbReference type="Pfam" id="PF03466">
    <property type="entry name" value="LysR_substrate"/>
    <property type="match status" value="1"/>
</dbReference>
<dbReference type="Gene3D" id="1.10.10.10">
    <property type="entry name" value="Winged helix-like DNA-binding domain superfamily/Winged helix DNA-binding domain"/>
    <property type="match status" value="1"/>
</dbReference>